<comment type="caution">
    <text evidence="3">The sequence shown here is derived from an EMBL/GenBank/DDBJ whole genome shotgun (WGS) entry which is preliminary data.</text>
</comment>
<organism evidence="3 4">
    <name type="scientific">Luteimonas kalidii</name>
    <dbReference type="NCBI Taxonomy" id="3042025"/>
    <lineage>
        <taxon>Bacteria</taxon>
        <taxon>Pseudomonadati</taxon>
        <taxon>Pseudomonadota</taxon>
        <taxon>Gammaproteobacteria</taxon>
        <taxon>Lysobacterales</taxon>
        <taxon>Lysobacteraceae</taxon>
        <taxon>Luteimonas</taxon>
    </lineage>
</organism>
<dbReference type="SUPFAM" id="SSF53474">
    <property type="entry name" value="alpha/beta-Hydrolases"/>
    <property type="match status" value="1"/>
</dbReference>
<comment type="similarity">
    <text evidence="1">Belongs to the AB hydrolase superfamily. AB hydrolase 4 family.</text>
</comment>
<dbReference type="InterPro" id="IPR029058">
    <property type="entry name" value="AB_hydrolase_fold"/>
</dbReference>
<sequence length="332" mass="36433">MNPDVSHDAAAYAPPRWLRDPHLQTVLASSPWRRRRAAAALAATGAVTTVHLLDGGDGVRLHGLHSAIPGVEPRGLALLLHGWEGSAESSYMCLSAAQLLARGFEVFRLNFRDHGGTHHLNPDIFHSCRIDEVVHAARDVASRFTARPMVVAGYSLGGNFALRLALRASGAGVPLARVAAICPVLDPARTMQRMESGPWFYMHYFERKWRGSLQRKRALFPDQVGFDEATLKLRMRALTEWLVHRHTDLGSLDAYFDGYSIAGDRLLALQVPAHILMAADDPVIPAEDFHALSLPDATRVELLPWGGHCGFLEGARSSGYAERWMAARLTAG</sequence>
<dbReference type="PIRSF" id="PIRSF005211">
    <property type="entry name" value="Ab_hydro_YheT"/>
    <property type="match status" value="1"/>
</dbReference>
<dbReference type="EMBL" id="JARXRO010000013">
    <property type="protein sequence ID" value="MDH5833366.1"/>
    <property type="molecule type" value="Genomic_DNA"/>
</dbReference>
<keyword evidence="4" id="KW-1185">Reference proteome</keyword>
<dbReference type="Pfam" id="PF00561">
    <property type="entry name" value="Abhydrolase_1"/>
    <property type="match status" value="1"/>
</dbReference>
<evidence type="ECO:0000313" key="4">
    <source>
        <dbReference type="Proteomes" id="UP001156873"/>
    </source>
</evidence>
<dbReference type="GO" id="GO:0016787">
    <property type="term" value="F:hydrolase activity"/>
    <property type="evidence" value="ECO:0007669"/>
    <property type="project" value="UniProtKB-KW"/>
</dbReference>
<accession>A0ABT6JRQ4</accession>
<protein>
    <submittedName>
        <fullName evidence="3">Alpha/beta fold hydrolase</fullName>
    </submittedName>
</protein>
<dbReference type="InterPro" id="IPR000073">
    <property type="entry name" value="AB_hydrolase_1"/>
</dbReference>
<dbReference type="RefSeq" id="WP_280577599.1">
    <property type="nucleotide sequence ID" value="NZ_JARXRO010000013.1"/>
</dbReference>
<evidence type="ECO:0000256" key="1">
    <source>
        <dbReference type="ARBA" id="ARBA00010884"/>
    </source>
</evidence>
<evidence type="ECO:0000259" key="2">
    <source>
        <dbReference type="Pfam" id="PF00561"/>
    </source>
</evidence>
<name>A0ABT6JRQ4_9GAMM</name>
<dbReference type="InterPro" id="IPR050960">
    <property type="entry name" value="AB_hydrolase_4_sf"/>
</dbReference>
<feature type="domain" description="AB hydrolase-1" evidence="2">
    <location>
        <begin position="78"/>
        <end position="314"/>
    </location>
</feature>
<keyword evidence="3" id="KW-0378">Hydrolase</keyword>
<evidence type="ECO:0000313" key="3">
    <source>
        <dbReference type="EMBL" id="MDH5833366.1"/>
    </source>
</evidence>
<reference evidence="3 4" key="1">
    <citation type="submission" date="2023-04" db="EMBL/GenBank/DDBJ databases">
        <title>Luteimonas sp. M1R5S59.</title>
        <authorList>
            <person name="Sun J.-Q."/>
        </authorList>
    </citation>
    <scope>NUCLEOTIDE SEQUENCE [LARGE SCALE GENOMIC DNA]</scope>
    <source>
        <strain evidence="3 4">M1R5S59</strain>
    </source>
</reference>
<dbReference type="Gene3D" id="3.40.50.1820">
    <property type="entry name" value="alpha/beta hydrolase"/>
    <property type="match status" value="1"/>
</dbReference>
<dbReference type="InterPro" id="IPR012020">
    <property type="entry name" value="ABHD4"/>
</dbReference>
<proteinExistence type="inferred from homology"/>
<dbReference type="PANTHER" id="PTHR10794">
    <property type="entry name" value="ABHYDROLASE DOMAIN-CONTAINING PROTEIN"/>
    <property type="match status" value="1"/>
</dbReference>
<dbReference type="PANTHER" id="PTHR10794:SF63">
    <property type="entry name" value="ALPHA_BETA HYDROLASE 1, ISOFORM A"/>
    <property type="match status" value="1"/>
</dbReference>
<gene>
    <name evidence="3" type="ORF">QFW81_05430</name>
</gene>
<dbReference type="Proteomes" id="UP001156873">
    <property type="component" value="Unassembled WGS sequence"/>
</dbReference>